<evidence type="ECO:0000313" key="2">
    <source>
        <dbReference type="EMBL" id="THY76319.1"/>
    </source>
</evidence>
<evidence type="ECO:0000313" key="3">
    <source>
        <dbReference type="Proteomes" id="UP000305064"/>
    </source>
</evidence>
<accession>A0A4S9PYR4</accession>
<feature type="compositionally biased region" description="Acidic residues" evidence="1">
    <location>
        <begin position="119"/>
        <end position="128"/>
    </location>
</feature>
<evidence type="ECO:0000256" key="1">
    <source>
        <dbReference type="SAM" id="MobiDB-lite"/>
    </source>
</evidence>
<feature type="region of interest" description="Disordered" evidence="1">
    <location>
        <begin position="1"/>
        <end position="27"/>
    </location>
</feature>
<feature type="compositionally biased region" description="Basic and acidic residues" evidence="1">
    <location>
        <begin position="13"/>
        <end position="25"/>
    </location>
</feature>
<feature type="compositionally biased region" description="Basic residues" evidence="1">
    <location>
        <begin position="1"/>
        <end position="10"/>
    </location>
</feature>
<protein>
    <submittedName>
        <fullName evidence="2">Uncharacterized protein</fullName>
    </submittedName>
</protein>
<name>A0A4S9PYR4_AURPU</name>
<comment type="caution">
    <text evidence="2">The sequence shown here is derived from an EMBL/GenBank/DDBJ whole genome shotgun (WGS) entry which is preliminary data.</text>
</comment>
<proteinExistence type="predicted"/>
<dbReference type="AlphaFoldDB" id="A0A4S9PYR4"/>
<feature type="compositionally biased region" description="Basic and acidic residues" evidence="1">
    <location>
        <begin position="129"/>
        <end position="146"/>
    </location>
</feature>
<dbReference type="EMBL" id="QZBJ01000016">
    <property type="protein sequence ID" value="THY76319.1"/>
    <property type="molecule type" value="Genomic_DNA"/>
</dbReference>
<reference evidence="2 3" key="1">
    <citation type="submission" date="2018-10" db="EMBL/GenBank/DDBJ databases">
        <title>Fifty Aureobasidium pullulans genomes reveal a recombining polyextremotolerant generalist.</title>
        <authorList>
            <person name="Gostincar C."/>
            <person name="Turk M."/>
            <person name="Zajc J."/>
            <person name="Gunde-Cimerman N."/>
        </authorList>
    </citation>
    <scope>NUCLEOTIDE SEQUENCE [LARGE SCALE GENOMIC DNA]</scope>
    <source>
        <strain evidence="2 3">EXF-4256</strain>
    </source>
</reference>
<organism evidence="2 3">
    <name type="scientific">Aureobasidium pullulans</name>
    <name type="common">Black yeast</name>
    <name type="synonym">Pullularia pullulans</name>
    <dbReference type="NCBI Taxonomy" id="5580"/>
    <lineage>
        <taxon>Eukaryota</taxon>
        <taxon>Fungi</taxon>
        <taxon>Dikarya</taxon>
        <taxon>Ascomycota</taxon>
        <taxon>Pezizomycotina</taxon>
        <taxon>Dothideomycetes</taxon>
        <taxon>Dothideomycetidae</taxon>
        <taxon>Dothideales</taxon>
        <taxon>Saccotheciaceae</taxon>
        <taxon>Aureobasidium</taxon>
    </lineage>
</organism>
<dbReference type="Proteomes" id="UP000305064">
    <property type="component" value="Unassembled WGS sequence"/>
</dbReference>
<sequence length="187" mass="21869">MSRHKAKQSRTKSNVDRSKGNKTPKETPILVSRIINRIRKRHLPVSQITKQVIIAETSREYPYLHQKKANRKVRLALKHLLKDTHEDERQWMLNWTRSMEVKKETITGKIEEADNVKLEDEEDQDDVDDSHLSTYRDTDDLSYPDKSKIHLDQKDAFEGADVSDVDMEIKDDPYGPLTLNFKINSNL</sequence>
<gene>
    <name evidence="2" type="ORF">D6C94_03187</name>
</gene>
<feature type="region of interest" description="Disordered" evidence="1">
    <location>
        <begin position="112"/>
        <end position="146"/>
    </location>
</feature>